<dbReference type="EMBL" id="JAAZON010000481">
    <property type="protein sequence ID" value="NMC63606.1"/>
    <property type="molecule type" value="Genomic_DNA"/>
</dbReference>
<dbReference type="InterPro" id="IPR029057">
    <property type="entry name" value="PRTase-like"/>
</dbReference>
<protein>
    <recommendedName>
        <fullName evidence="3">Phosphoribosyltransferase domain-containing protein</fullName>
    </recommendedName>
</protein>
<dbReference type="SUPFAM" id="SSF53271">
    <property type="entry name" value="PRTase-like"/>
    <property type="match status" value="1"/>
</dbReference>
<organism evidence="1 2">
    <name type="scientific">SAR324 cluster bacterium</name>
    <dbReference type="NCBI Taxonomy" id="2024889"/>
    <lineage>
        <taxon>Bacteria</taxon>
        <taxon>Deltaproteobacteria</taxon>
        <taxon>SAR324 cluster</taxon>
    </lineage>
</organism>
<gene>
    <name evidence="1" type="ORF">GYA55_10630</name>
</gene>
<accession>A0A7X9FSN9</accession>
<proteinExistence type="predicted"/>
<dbReference type="AlphaFoldDB" id="A0A7X9FSN9"/>
<dbReference type="Proteomes" id="UP000524246">
    <property type="component" value="Unassembled WGS sequence"/>
</dbReference>
<evidence type="ECO:0008006" key="3">
    <source>
        <dbReference type="Google" id="ProtNLM"/>
    </source>
</evidence>
<evidence type="ECO:0000313" key="2">
    <source>
        <dbReference type="Proteomes" id="UP000524246"/>
    </source>
</evidence>
<evidence type="ECO:0000313" key="1">
    <source>
        <dbReference type="EMBL" id="NMC63606.1"/>
    </source>
</evidence>
<reference evidence="1 2" key="1">
    <citation type="journal article" date="2020" name="Biotechnol. Biofuels">
        <title>New insights from the biogas microbiome by comprehensive genome-resolved metagenomics of nearly 1600 species originating from multiple anaerobic digesters.</title>
        <authorList>
            <person name="Campanaro S."/>
            <person name="Treu L."/>
            <person name="Rodriguez-R L.M."/>
            <person name="Kovalovszki A."/>
            <person name="Ziels R.M."/>
            <person name="Maus I."/>
            <person name="Zhu X."/>
            <person name="Kougias P.G."/>
            <person name="Basile A."/>
            <person name="Luo G."/>
            <person name="Schluter A."/>
            <person name="Konstantinidis K.T."/>
            <person name="Angelidaki I."/>
        </authorList>
    </citation>
    <scope>NUCLEOTIDE SEQUENCE [LARGE SCALE GENOMIC DNA]</scope>
    <source>
        <strain evidence="1">AS27yjCOA_65</strain>
    </source>
</reference>
<sequence>MGEVSCSTNTVTGKFSTLYLPPYSAEDFKIASYKPENGWNEVADIEDGIKNLAKFINEKKVKAILLPGAAASPLASALEILKPKLLVINDKKLIRLRTQNQTNEIIADNEELIKEVRCAGNRFFCLDDAIDSGRSLFLIRNAIEEATGIRILTGALFLLRNGESVEYDGSKIDFFGKKIPQYKAPSWYFKMLDPEAYDCGGLESKEEVLKQASEEIALITRHIIKAGLI</sequence>
<comment type="caution">
    <text evidence="1">The sequence shown here is derived from an EMBL/GenBank/DDBJ whole genome shotgun (WGS) entry which is preliminary data.</text>
</comment>
<name>A0A7X9FSN9_9DELT</name>